<dbReference type="STRING" id="42354.SAMN05216333_101216"/>
<evidence type="ECO:0000256" key="4">
    <source>
        <dbReference type="ARBA" id="ARBA00022840"/>
    </source>
</evidence>
<dbReference type="FunFam" id="3.40.50.300:FF:000025">
    <property type="entry name" value="ATP-dependent Clp protease subunit"/>
    <property type="match status" value="1"/>
</dbReference>
<dbReference type="GO" id="GO:0008233">
    <property type="term" value="F:peptidase activity"/>
    <property type="evidence" value="ECO:0007669"/>
    <property type="project" value="UniProtKB-KW"/>
</dbReference>
<dbReference type="InterPro" id="IPR018368">
    <property type="entry name" value="ClpA/B_CS1"/>
</dbReference>
<dbReference type="GO" id="GO:0016887">
    <property type="term" value="F:ATP hydrolysis activity"/>
    <property type="evidence" value="ECO:0007669"/>
    <property type="project" value="InterPro"/>
</dbReference>
<dbReference type="GO" id="GO:0005524">
    <property type="term" value="F:ATP binding"/>
    <property type="evidence" value="ECO:0007669"/>
    <property type="project" value="UniProtKB-KW"/>
</dbReference>
<evidence type="ECO:0000256" key="1">
    <source>
        <dbReference type="ARBA" id="ARBA00008675"/>
    </source>
</evidence>
<dbReference type="FunFam" id="1.10.8.60:FF:000011">
    <property type="entry name" value="ATP-dependent Clp protease ATP-binding subunit"/>
    <property type="match status" value="1"/>
</dbReference>
<name>A0A1H8JIW7_9PROT</name>
<sequence>MIAPDLEVSLHMAFVESRQKRYEFITVEHLLLAMLDNASAAEVLNACLVDIEELRLVLLDHISRHTPVIKGSEEVDTQPTLGFQRVIQRAILHVQSSGKKEVTGANVLVSIFGEKDSHAVYFLHQRGVARLDVVNYISHNIRKVPQENDAKTGSEGETEHESSAGGLLESYTVNLNHLALINKIDPLIGREKEIERVIQTLCRRRKNNPLLVGEAGVGKTAIAEGLAKRIVEEDVPDLLLKHQIYALDMGALLAGTKYRGDFEQRLKTLLKQLTDNPSAILFIDEIHTLIGAGAASGGVLDASNLLKPVLSSGQLRCIGATTFNEYRGIFEKDHALSRRFQQIEVNEPSVDETVAILRGLKSRYEQHHKVKYTAGALVSAAELSERYINDRHLPDKAIDVLDEAGAAQRLLPKSKKRKVIGKSEIESVVAKIARIPPQNISTNDRNKLRTLGRDMKAVVFGQDNAINALTSAIKMARSGLGNPRKPVGSFLFSGPTGVGKTEVARQLAYALGIHLHRFDMSEYMERHAVSRLIGAPPGYVGYDQGGLLTEAMIKHPYSVLLFDEIEKAHTDVFNILLQVMDYGTLTDNNGRKADFRNVIIIMTTNAGAESLTKSSIGFTQSKSAGDELVDIKKLFTPEFRNRLDAIISFASLNQEIILQVTDKFLIQLETQLHEKKVEATFTDKLRNHLAKHGFDPLMGARPMERLIQDTIRSALADELLFGRLVSGGKVTVDIDGNDKVVLLFEEEAAII</sequence>
<evidence type="ECO:0000256" key="5">
    <source>
        <dbReference type="ARBA" id="ARBA00023186"/>
    </source>
</evidence>
<comment type="function">
    <text evidence="6">Part of a stress-induced multi-chaperone system, it is involved in the recovery of the cell from heat-induced damage, in cooperation with DnaK, DnaJ and GrpE. Acts before DnaK, in the processing of protein aggregates. Protein binding stimulates the ATPase activity; ATP hydrolysis unfolds the denatured protein aggregates, which probably helps expose new hydrophobic binding sites on the surface of ClpB-bound aggregates, contributing to the solubilization and refolding of denatured protein aggregates by DnaK.</text>
</comment>
<evidence type="ECO:0000256" key="8">
    <source>
        <dbReference type="RuleBase" id="RU004432"/>
    </source>
</evidence>
<evidence type="ECO:0000256" key="6">
    <source>
        <dbReference type="ARBA" id="ARBA00025613"/>
    </source>
</evidence>
<evidence type="ECO:0000256" key="9">
    <source>
        <dbReference type="SAM" id="MobiDB-lite"/>
    </source>
</evidence>
<dbReference type="PROSITE" id="PS51903">
    <property type="entry name" value="CLP_R"/>
    <property type="match status" value="1"/>
</dbReference>
<dbReference type="InterPro" id="IPR013461">
    <property type="entry name" value="ClpA"/>
</dbReference>
<dbReference type="Proteomes" id="UP000198814">
    <property type="component" value="Unassembled WGS sequence"/>
</dbReference>
<dbReference type="SUPFAM" id="SSF81923">
    <property type="entry name" value="Double Clp-N motif"/>
    <property type="match status" value="1"/>
</dbReference>
<dbReference type="PANTHER" id="PTHR11638">
    <property type="entry name" value="ATP-DEPENDENT CLP PROTEASE"/>
    <property type="match status" value="1"/>
</dbReference>
<evidence type="ECO:0000313" key="11">
    <source>
        <dbReference type="EMBL" id="SEN80511.1"/>
    </source>
</evidence>
<protein>
    <submittedName>
        <fullName evidence="11">ATP-dependent Clp protease ATP-binding subunit ClpA</fullName>
    </submittedName>
</protein>
<dbReference type="Gene3D" id="1.10.1780.10">
    <property type="entry name" value="Clp, N-terminal domain"/>
    <property type="match status" value="1"/>
</dbReference>
<dbReference type="InterPro" id="IPR036628">
    <property type="entry name" value="Clp_N_dom_sf"/>
</dbReference>
<keyword evidence="2 7" id="KW-0677">Repeat</keyword>
<evidence type="ECO:0000256" key="3">
    <source>
        <dbReference type="ARBA" id="ARBA00022741"/>
    </source>
</evidence>
<dbReference type="AlphaFoldDB" id="A0A1H8JIW7"/>
<dbReference type="PROSITE" id="PS00871">
    <property type="entry name" value="CLPAB_2"/>
    <property type="match status" value="1"/>
</dbReference>
<feature type="domain" description="Clp R" evidence="10">
    <location>
        <begin position="1"/>
        <end position="144"/>
    </location>
</feature>
<dbReference type="NCBIfam" id="TIGR02639">
    <property type="entry name" value="ClpA"/>
    <property type="match status" value="1"/>
</dbReference>
<dbReference type="PANTHER" id="PTHR11638:SF111">
    <property type="entry name" value="ATP-DEPENDENT CLP PROTEASE ATP-BINDING SUBUNIT CLPA"/>
    <property type="match status" value="1"/>
</dbReference>
<dbReference type="InterPro" id="IPR027417">
    <property type="entry name" value="P-loop_NTPase"/>
</dbReference>
<dbReference type="SMART" id="SM00382">
    <property type="entry name" value="AAA"/>
    <property type="match status" value="2"/>
</dbReference>
<evidence type="ECO:0000259" key="10">
    <source>
        <dbReference type="PROSITE" id="PS51903"/>
    </source>
</evidence>
<dbReference type="SMART" id="SM01086">
    <property type="entry name" value="ClpB_D2-small"/>
    <property type="match status" value="1"/>
</dbReference>
<keyword evidence="12" id="KW-1185">Reference proteome</keyword>
<dbReference type="OrthoDB" id="9803641at2"/>
<dbReference type="RefSeq" id="WP_090314872.1">
    <property type="nucleotide sequence ID" value="NZ_FNOE01000001.1"/>
</dbReference>
<feature type="region of interest" description="Disordered" evidence="9">
    <location>
        <begin position="145"/>
        <end position="164"/>
    </location>
</feature>
<evidence type="ECO:0000256" key="7">
    <source>
        <dbReference type="PROSITE-ProRule" id="PRU01251"/>
    </source>
</evidence>
<keyword evidence="5 8" id="KW-0143">Chaperone</keyword>
<keyword evidence="11" id="KW-0378">Hydrolase</keyword>
<dbReference type="GO" id="GO:0034605">
    <property type="term" value="P:cellular response to heat"/>
    <property type="evidence" value="ECO:0007669"/>
    <property type="project" value="TreeGrafter"/>
</dbReference>
<dbReference type="EMBL" id="FODO01000001">
    <property type="protein sequence ID" value="SEN80511.1"/>
    <property type="molecule type" value="Genomic_DNA"/>
</dbReference>
<dbReference type="InterPro" id="IPR019489">
    <property type="entry name" value="Clp_ATPase_C"/>
</dbReference>
<keyword evidence="11" id="KW-0645">Protease</keyword>
<dbReference type="GO" id="GO:0006508">
    <property type="term" value="P:proteolysis"/>
    <property type="evidence" value="ECO:0007669"/>
    <property type="project" value="UniProtKB-KW"/>
</dbReference>
<dbReference type="InterPro" id="IPR041546">
    <property type="entry name" value="ClpA/ClpB_AAA_lid"/>
</dbReference>
<dbReference type="Pfam" id="PF17871">
    <property type="entry name" value="AAA_lid_9"/>
    <property type="match status" value="1"/>
</dbReference>
<dbReference type="PROSITE" id="PS00870">
    <property type="entry name" value="CLPAB_1"/>
    <property type="match status" value="1"/>
</dbReference>
<dbReference type="Pfam" id="PF07724">
    <property type="entry name" value="AAA_2"/>
    <property type="match status" value="1"/>
</dbReference>
<dbReference type="CDD" id="cd00009">
    <property type="entry name" value="AAA"/>
    <property type="match status" value="1"/>
</dbReference>
<dbReference type="InterPro" id="IPR003593">
    <property type="entry name" value="AAA+_ATPase"/>
</dbReference>
<proteinExistence type="inferred from homology"/>
<dbReference type="SUPFAM" id="SSF52540">
    <property type="entry name" value="P-loop containing nucleoside triphosphate hydrolases"/>
    <property type="match status" value="2"/>
</dbReference>
<dbReference type="InterPro" id="IPR003959">
    <property type="entry name" value="ATPase_AAA_core"/>
</dbReference>
<dbReference type="Pfam" id="PF02861">
    <property type="entry name" value="Clp_N"/>
    <property type="match status" value="1"/>
</dbReference>
<keyword evidence="3 8" id="KW-0547">Nucleotide-binding</keyword>
<keyword evidence="4 8" id="KW-0067">ATP-binding</keyword>
<feature type="compositionally biased region" description="Basic and acidic residues" evidence="9">
    <location>
        <begin position="145"/>
        <end position="162"/>
    </location>
</feature>
<dbReference type="InterPro" id="IPR050130">
    <property type="entry name" value="ClpA_ClpB"/>
</dbReference>
<dbReference type="Pfam" id="PF00004">
    <property type="entry name" value="AAA"/>
    <property type="match status" value="1"/>
</dbReference>
<evidence type="ECO:0000313" key="12">
    <source>
        <dbReference type="Proteomes" id="UP000198814"/>
    </source>
</evidence>
<dbReference type="InterPro" id="IPR028299">
    <property type="entry name" value="ClpA/B_CS2"/>
</dbReference>
<dbReference type="InterPro" id="IPR004176">
    <property type="entry name" value="Clp_R_N"/>
</dbReference>
<dbReference type="GO" id="GO:0043335">
    <property type="term" value="P:protein unfolding"/>
    <property type="evidence" value="ECO:0007669"/>
    <property type="project" value="InterPro"/>
</dbReference>
<dbReference type="InterPro" id="IPR001270">
    <property type="entry name" value="ClpA/B"/>
</dbReference>
<reference evidence="12" key="1">
    <citation type="submission" date="2016-10" db="EMBL/GenBank/DDBJ databases">
        <authorList>
            <person name="Varghese N."/>
            <person name="Submissions S."/>
        </authorList>
    </citation>
    <scope>NUCLEOTIDE SEQUENCE [LARGE SCALE GENOMIC DNA]</scope>
    <source>
        <strain evidence="12">Nm76</strain>
    </source>
</reference>
<organism evidence="11 12">
    <name type="scientific">Nitrosomonas oligotropha</name>
    <dbReference type="NCBI Taxonomy" id="42354"/>
    <lineage>
        <taxon>Bacteria</taxon>
        <taxon>Pseudomonadati</taxon>
        <taxon>Pseudomonadota</taxon>
        <taxon>Betaproteobacteria</taxon>
        <taxon>Nitrosomonadales</taxon>
        <taxon>Nitrosomonadaceae</taxon>
        <taxon>Nitrosomonas</taxon>
    </lineage>
</organism>
<dbReference type="Pfam" id="PF10431">
    <property type="entry name" value="ClpB_D2-small"/>
    <property type="match status" value="1"/>
</dbReference>
<comment type="similarity">
    <text evidence="1 8">Belongs to the ClpA/ClpB family.</text>
</comment>
<dbReference type="GO" id="GO:0005737">
    <property type="term" value="C:cytoplasm"/>
    <property type="evidence" value="ECO:0007669"/>
    <property type="project" value="TreeGrafter"/>
</dbReference>
<dbReference type="Gene3D" id="3.40.50.300">
    <property type="entry name" value="P-loop containing nucleotide triphosphate hydrolases"/>
    <property type="match status" value="2"/>
</dbReference>
<dbReference type="Gene3D" id="1.10.8.60">
    <property type="match status" value="2"/>
</dbReference>
<accession>A0A1H8JIW7</accession>
<evidence type="ECO:0000256" key="2">
    <source>
        <dbReference type="ARBA" id="ARBA00022737"/>
    </source>
</evidence>
<dbReference type="PRINTS" id="PR00300">
    <property type="entry name" value="CLPPROTEASEA"/>
</dbReference>
<gene>
    <name evidence="11" type="ORF">SAMN05216333_101216</name>
</gene>
<dbReference type="CDD" id="cd19499">
    <property type="entry name" value="RecA-like_ClpB_Hsp104-like"/>
    <property type="match status" value="1"/>
</dbReference>